<comment type="caution">
    <text evidence="4">The sequence shown here is derived from an EMBL/GenBank/DDBJ whole genome shotgun (WGS) entry which is preliminary data.</text>
</comment>
<dbReference type="Pfam" id="PF08310">
    <property type="entry name" value="LGFP"/>
    <property type="match status" value="3"/>
</dbReference>
<dbReference type="InterPro" id="IPR029476">
    <property type="entry name" value="DNase_NucA_NucB"/>
</dbReference>
<feature type="signal peptide" evidence="2">
    <location>
        <begin position="1"/>
        <end position="28"/>
    </location>
</feature>
<accession>A0ABW6PJV2</accession>
<organism evidence="4 5">
    <name type="scientific">Nocardia thailandica</name>
    <dbReference type="NCBI Taxonomy" id="257275"/>
    <lineage>
        <taxon>Bacteria</taxon>
        <taxon>Bacillati</taxon>
        <taxon>Actinomycetota</taxon>
        <taxon>Actinomycetes</taxon>
        <taxon>Mycobacteriales</taxon>
        <taxon>Nocardiaceae</taxon>
        <taxon>Nocardia</taxon>
    </lineage>
</organism>
<protein>
    <recommendedName>
        <fullName evidence="3">Deoxyribonuclease NucA/NucB domain-containing protein</fullName>
    </recommendedName>
</protein>
<feature type="region of interest" description="Disordered" evidence="1">
    <location>
        <begin position="27"/>
        <end position="73"/>
    </location>
</feature>
<name>A0ABW6PJV2_9NOCA</name>
<dbReference type="Pfam" id="PF14040">
    <property type="entry name" value="DNase_NucA_NucB"/>
    <property type="match status" value="1"/>
</dbReference>
<evidence type="ECO:0000313" key="5">
    <source>
        <dbReference type="Proteomes" id="UP001601444"/>
    </source>
</evidence>
<feature type="chain" id="PRO_5047306385" description="Deoxyribonuclease NucA/NucB domain-containing protein" evidence="2">
    <location>
        <begin position="29"/>
        <end position="727"/>
    </location>
</feature>
<dbReference type="EMBL" id="JBIAMX010000003">
    <property type="protein sequence ID" value="MFF0542674.1"/>
    <property type="molecule type" value="Genomic_DNA"/>
</dbReference>
<dbReference type="RefSeq" id="WP_387699480.1">
    <property type="nucleotide sequence ID" value="NZ_JBIAMX010000003.1"/>
</dbReference>
<keyword evidence="5" id="KW-1185">Reference proteome</keyword>
<evidence type="ECO:0000256" key="1">
    <source>
        <dbReference type="SAM" id="MobiDB-lite"/>
    </source>
</evidence>
<evidence type="ECO:0000259" key="3">
    <source>
        <dbReference type="Pfam" id="PF14040"/>
    </source>
</evidence>
<reference evidence="4 5" key="1">
    <citation type="submission" date="2024-10" db="EMBL/GenBank/DDBJ databases">
        <title>The Natural Products Discovery Center: Release of the First 8490 Sequenced Strains for Exploring Actinobacteria Biosynthetic Diversity.</title>
        <authorList>
            <person name="Kalkreuter E."/>
            <person name="Kautsar S.A."/>
            <person name="Yang D."/>
            <person name="Bader C.D."/>
            <person name="Teijaro C.N."/>
            <person name="Fluegel L."/>
            <person name="Davis C.M."/>
            <person name="Simpson J.R."/>
            <person name="Lauterbach L."/>
            <person name="Steele A.D."/>
            <person name="Gui C."/>
            <person name="Meng S."/>
            <person name="Li G."/>
            <person name="Viehrig K."/>
            <person name="Ye F."/>
            <person name="Su P."/>
            <person name="Kiefer A.F."/>
            <person name="Nichols A."/>
            <person name="Cepeda A.J."/>
            <person name="Yan W."/>
            <person name="Fan B."/>
            <person name="Jiang Y."/>
            <person name="Adhikari A."/>
            <person name="Zheng C.-J."/>
            <person name="Schuster L."/>
            <person name="Cowan T.M."/>
            <person name="Smanski M.J."/>
            <person name="Chevrette M.G."/>
            <person name="De Carvalho L.P.S."/>
            <person name="Shen B."/>
        </authorList>
    </citation>
    <scope>NUCLEOTIDE SEQUENCE [LARGE SCALE GENOMIC DNA]</scope>
    <source>
        <strain evidence="4 5">NPDC004045</strain>
    </source>
</reference>
<feature type="compositionally biased region" description="Pro residues" evidence="1">
    <location>
        <begin position="28"/>
        <end position="38"/>
    </location>
</feature>
<keyword evidence="2" id="KW-0732">Signal</keyword>
<feature type="domain" description="Deoxyribonuclease NucA/NucB" evidence="3">
    <location>
        <begin position="610"/>
        <end position="716"/>
    </location>
</feature>
<dbReference type="InterPro" id="IPR013207">
    <property type="entry name" value="LGFP"/>
</dbReference>
<gene>
    <name evidence="4" type="ORF">ACFYTF_07535</name>
</gene>
<proteinExistence type="predicted"/>
<evidence type="ECO:0000313" key="4">
    <source>
        <dbReference type="EMBL" id="MFF0542674.1"/>
    </source>
</evidence>
<evidence type="ECO:0000256" key="2">
    <source>
        <dbReference type="SAM" id="SignalP"/>
    </source>
</evidence>
<dbReference type="Proteomes" id="UP001601444">
    <property type="component" value="Unassembled WGS sequence"/>
</dbReference>
<sequence length="727" mass="77978">MSRGRPLGLSLGAVIAVVLATLVVPASAQPPTPTPEPPVKAWKATENPNPTIVPGKMRSDREEVPGGFSKSDADKAETLEAAAAGKSGAKALLTPGCQVYWPSPFEVCGAIKDKYNELGGPNSFLLWPTSNEIQQPDGIGAHSVFTNGPIYWSPWGGAHPVVNHFYAAWQRNGWEGGVLGYPTSDEIVNPDGIGRRQYFDGGTIYWKLNEAYFVSGAIRDKWGETGWEGGYLGYPISDEIVAPDGQGRFNRFENGVIYWTPTYGAHPVSGGLLTKWSFSGYEAGSWGYPVQDAVTAGSNTSQVFEYGTMSWPVQQIADSSVVDDGDIAPYVDGTEPVTSADFVRDSQDGVDPDAGFIPVGVPPSGSDDCAGIDCFDDSDLEEPNVPSADESGPIIDPICYLPAVVPPTGRWYLQRKFACMVYQDNIKVVGQTGTFFLPVTVRTGIRSSHNSGAWRQEFRIEYGTATGPVGTPKLMYELAGRGYSYTQGQFKFSGPAQGSPVVQGSTVTIQVTWNELPMNDGAVDYRANRLRIAFGNEPPYIAQGYRDINMSDDLRCDKTMRKSSGLAQGCVFHAHTPRWLMEPAVHPEAVGHVERAQQSGLPGGVGSPLHRQASVAERNNNRRVACPRGNAIADARRVPGRSCDEYPFASTREGAASNPNGRTFNPECHVPDLGAATGPTGHSACMIDNPQNLAAGGLLGVFYGKMRVIDNDAFIVLASGGSLPPVP</sequence>